<dbReference type="Gene3D" id="3.30.70.100">
    <property type="match status" value="1"/>
</dbReference>
<dbReference type="Proteomes" id="UP001203880">
    <property type="component" value="Unassembled WGS sequence"/>
</dbReference>
<comment type="caution">
    <text evidence="1">The sequence shown here is derived from an EMBL/GenBank/DDBJ whole genome shotgun (WGS) entry which is preliminary data.</text>
</comment>
<evidence type="ECO:0000313" key="2">
    <source>
        <dbReference type="Proteomes" id="UP001203880"/>
    </source>
</evidence>
<dbReference type="EMBL" id="JAMFMB010000035">
    <property type="protein sequence ID" value="MCL6285711.1"/>
    <property type="molecule type" value="Genomic_DNA"/>
</dbReference>
<dbReference type="RefSeq" id="WP_249712769.1">
    <property type="nucleotide sequence ID" value="NZ_JAMFMB010000035.1"/>
</dbReference>
<organism evidence="1 2">
    <name type="scientific">Ruegeria spongiae</name>
    <dbReference type="NCBI Taxonomy" id="2942209"/>
    <lineage>
        <taxon>Bacteria</taxon>
        <taxon>Pseudomonadati</taxon>
        <taxon>Pseudomonadota</taxon>
        <taxon>Alphaproteobacteria</taxon>
        <taxon>Rhodobacterales</taxon>
        <taxon>Roseobacteraceae</taxon>
        <taxon>Ruegeria</taxon>
    </lineage>
</organism>
<keyword evidence="2" id="KW-1185">Reference proteome</keyword>
<protein>
    <submittedName>
        <fullName evidence="1">Uncharacterized protein</fullName>
    </submittedName>
</protein>
<sequence>MTYVTITTWENADGVDYDQTMKKITETRLPALRNLGASRVTVVRTSERTSAAITEWPDAATRDAAETAIAAVRNKVQSEDFSRMTGEMRGEVVADV</sequence>
<accession>A0ABT0Q767</accession>
<proteinExistence type="predicted"/>
<evidence type="ECO:0000313" key="1">
    <source>
        <dbReference type="EMBL" id="MCL6285711.1"/>
    </source>
</evidence>
<reference evidence="1" key="1">
    <citation type="submission" date="2022-05" db="EMBL/GenBank/DDBJ databases">
        <authorList>
            <person name="Park J.-S."/>
        </authorList>
    </citation>
    <scope>NUCLEOTIDE SEQUENCE</scope>
    <source>
        <strain evidence="1">2012CJ41-6</strain>
    </source>
</reference>
<gene>
    <name evidence="1" type="ORF">M3P21_19460</name>
</gene>
<name>A0ABT0Q767_9RHOB</name>